<dbReference type="InterPro" id="IPR047070">
    <property type="entry name" value="KLHL16_BTB_POZ"/>
</dbReference>
<reference evidence="5" key="2">
    <citation type="submission" date="2025-08" db="UniProtKB">
        <authorList>
            <consortium name="Ensembl"/>
        </authorList>
    </citation>
    <scope>IDENTIFICATION</scope>
</reference>
<dbReference type="PROSITE" id="PS50097">
    <property type="entry name" value="BTB"/>
    <property type="match status" value="1"/>
</dbReference>
<dbReference type="InterPro" id="IPR015915">
    <property type="entry name" value="Kelch-typ_b-propeller"/>
</dbReference>
<reference evidence="5" key="3">
    <citation type="submission" date="2025-09" db="UniProtKB">
        <authorList>
            <consortium name="Ensembl"/>
        </authorList>
    </citation>
    <scope>IDENTIFICATION</scope>
</reference>
<dbReference type="SMART" id="SM00612">
    <property type="entry name" value="Kelch"/>
    <property type="match status" value="4"/>
</dbReference>
<dbReference type="Pfam" id="PF00651">
    <property type="entry name" value="BTB"/>
    <property type="match status" value="1"/>
</dbReference>
<sequence length="611" mass="69594">MSGSEAEASCRVSDPQHSQKLLRVLRSFWLEQSFHDALLVVGEEELPVQKNILAAASPYIRTKLNYNPPKQDGSAYRIELQGVSMSIMKQILDYIFSGEISLSEETIQDMVQASDLLLMTELKALCCQFLESCITAENCIGIRLFSLRYCLHHVHYVATEFLQTHFGEVARAEEFRELPAERLRELLAMEKLNIGNEEHVLEAVVRWFAHDPQARRAHMKELSYLREQGGDPGALRGVLERGELHGEALLATFKPRGYSECIVVVGGEDRQGRVRCVPQGREATAAMRCLCPLYDTNRRTWIHLQPMSVARSGHGAVAAEGFLFVMGGADENKTVLDSGEKYDPDSNTWTPIPPMLQTRQNFGVVELDGLIYVLGGENEVTELTSVEVFDPHFNTWKPQTSMTMVRSRRPVPRPPVPRPRDLTVTSCRLLRLHEQKDLRHHASGSYGKLFDSVECFDPKTQQWTGLCPLKERRFGSVACGIGQELYVFGGVRSQETQNPERRQMMTCKSEFYHEEMRRWMVLDDQNLCIQTSSSFIYGALPIRGDIYVVGDLDTGTHFDYIREFRRSTGRWHRTMPMLPSDLSKPACAALRFANCRLFHLQLRQGTFRLRV</sequence>
<dbReference type="SUPFAM" id="SSF54695">
    <property type="entry name" value="POZ domain"/>
    <property type="match status" value="1"/>
</dbReference>
<dbReference type="Gene3D" id="2.120.10.80">
    <property type="entry name" value="Kelch-type beta propeller"/>
    <property type="match status" value="2"/>
</dbReference>
<dbReference type="PIRSF" id="PIRSF037037">
    <property type="entry name" value="Kelch-like_protein_gigaxonin"/>
    <property type="match status" value="1"/>
</dbReference>
<protein>
    <submittedName>
        <fullName evidence="5">Gigaxonin</fullName>
    </submittedName>
</protein>
<evidence type="ECO:0000313" key="5">
    <source>
        <dbReference type="Ensembl" id="ENSTNIP00000007174.1"/>
    </source>
</evidence>
<dbReference type="OMA" id="RNTGTWH"/>
<dbReference type="InterPro" id="IPR006652">
    <property type="entry name" value="Kelch_1"/>
</dbReference>
<evidence type="ECO:0000313" key="6">
    <source>
        <dbReference type="Proteomes" id="UP000007303"/>
    </source>
</evidence>
<dbReference type="STRING" id="99883.ENSTNIP00000007174"/>
<feature type="domain" description="BTB" evidence="4">
    <location>
        <begin position="35"/>
        <end position="104"/>
    </location>
</feature>
<dbReference type="PANTHER" id="PTHR45632:SF3">
    <property type="entry name" value="KELCH-LIKE PROTEIN 32"/>
    <property type="match status" value="1"/>
</dbReference>
<dbReference type="InParanoid" id="H3CFZ7"/>
<dbReference type="AlphaFoldDB" id="H3CFZ7"/>
<dbReference type="SUPFAM" id="SSF117281">
    <property type="entry name" value="Kelch motif"/>
    <property type="match status" value="1"/>
</dbReference>
<dbReference type="InterPro" id="IPR000210">
    <property type="entry name" value="BTB/POZ_dom"/>
</dbReference>
<accession>H3CFZ7</accession>
<dbReference type="SMART" id="SM00875">
    <property type="entry name" value="BACK"/>
    <property type="match status" value="1"/>
</dbReference>
<dbReference type="InterPro" id="IPR011333">
    <property type="entry name" value="SKP1/BTB/POZ_sf"/>
</dbReference>
<dbReference type="InterPro" id="IPR017096">
    <property type="entry name" value="BTB-kelch_protein"/>
</dbReference>
<keyword evidence="2" id="KW-0677">Repeat</keyword>
<keyword evidence="6" id="KW-1185">Reference proteome</keyword>
<dbReference type="Ensembl" id="ENSTNIT00000007332.1">
    <property type="protein sequence ID" value="ENSTNIP00000007174.1"/>
    <property type="gene ID" value="ENSTNIG00000004528.1"/>
</dbReference>
<dbReference type="Gene3D" id="1.25.40.420">
    <property type="match status" value="1"/>
</dbReference>
<dbReference type="CDD" id="cd18245">
    <property type="entry name" value="BTB_POZ_KLHL16_gigaxonin"/>
    <property type="match status" value="1"/>
</dbReference>
<name>H3CFZ7_TETNG</name>
<dbReference type="SMART" id="SM00225">
    <property type="entry name" value="BTB"/>
    <property type="match status" value="1"/>
</dbReference>
<dbReference type="Pfam" id="PF24681">
    <property type="entry name" value="Kelch_KLHDC2_KLHL20_DRC7"/>
    <property type="match status" value="1"/>
</dbReference>
<organism evidence="5 6">
    <name type="scientific">Tetraodon nigroviridis</name>
    <name type="common">Spotted green pufferfish</name>
    <name type="synonym">Chelonodon nigroviridis</name>
    <dbReference type="NCBI Taxonomy" id="99883"/>
    <lineage>
        <taxon>Eukaryota</taxon>
        <taxon>Metazoa</taxon>
        <taxon>Chordata</taxon>
        <taxon>Craniata</taxon>
        <taxon>Vertebrata</taxon>
        <taxon>Euteleostomi</taxon>
        <taxon>Actinopterygii</taxon>
        <taxon>Neopterygii</taxon>
        <taxon>Teleostei</taxon>
        <taxon>Neoteleostei</taxon>
        <taxon>Acanthomorphata</taxon>
        <taxon>Eupercaria</taxon>
        <taxon>Tetraodontiformes</taxon>
        <taxon>Tetradontoidea</taxon>
        <taxon>Tetraodontidae</taxon>
        <taxon>Tetraodon</taxon>
    </lineage>
</organism>
<evidence type="ECO:0000256" key="2">
    <source>
        <dbReference type="ARBA" id="ARBA00022737"/>
    </source>
</evidence>
<reference evidence="6" key="1">
    <citation type="journal article" date="2004" name="Nature">
        <title>Genome duplication in the teleost fish Tetraodon nigroviridis reveals the early vertebrate proto-karyotype.</title>
        <authorList>
            <person name="Jaillon O."/>
            <person name="Aury J.-M."/>
            <person name="Brunet F."/>
            <person name="Petit J.-L."/>
            <person name="Stange-Thomann N."/>
            <person name="Mauceli E."/>
            <person name="Bouneau L."/>
            <person name="Fischer C."/>
            <person name="Ozouf-Costaz C."/>
            <person name="Bernot A."/>
            <person name="Nicaud S."/>
            <person name="Jaffe D."/>
            <person name="Fisher S."/>
            <person name="Lutfalla G."/>
            <person name="Dossat C."/>
            <person name="Segurens B."/>
            <person name="Dasilva C."/>
            <person name="Salanoubat M."/>
            <person name="Levy M."/>
            <person name="Boudet N."/>
            <person name="Castellano S."/>
            <person name="Anthouard V."/>
            <person name="Jubin C."/>
            <person name="Castelli V."/>
            <person name="Katinka M."/>
            <person name="Vacherie B."/>
            <person name="Biemont C."/>
            <person name="Skalli Z."/>
            <person name="Cattolico L."/>
            <person name="Poulain J."/>
            <person name="De Berardinis V."/>
            <person name="Cruaud C."/>
            <person name="Duprat S."/>
            <person name="Brottier P."/>
            <person name="Coutanceau J.-P."/>
            <person name="Gouzy J."/>
            <person name="Parra G."/>
            <person name="Lardier G."/>
            <person name="Chapple C."/>
            <person name="McKernan K.J."/>
            <person name="McEwan P."/>
            <person name="Bosak S."/>
            <person name="Kellis M."/>
            <person name="Volff J.-N."/>
            <person name="Guigo R."/>
            <person name="Zody M.C."/>
            <person name="Mesirov J."/>
            <person name="Lindblad-Toh K."/>
            <person name="Birren B."/>
            <person name="Nusbaum C."/>
            <person name="Kahn D."/>
            <person name="Robinson-Rechavi M."/>
            <person name="Laudet V."/>
            <person name="Schachter V."/>
            <person name="Quetier F."/>
            <person name="Saurin W."/>
            <person name="Scarpelli C."/>
            <person name="Wincker P."/>
            <person name="Lander E.S."/>
            <person name="Weissenbach J."/>
            <person name="Roest Crollius H."/>
        </authorList>
    </citation>
    <scope>NUCLEOTIDE SEQUENCE [LARGE SCALE GENOMIC DNA]</scope>
</reference>
<dbReference type="Pfam" id="PF07707">
    <property type="entry name" value="BACK"/>
    <property type="match status" value="1"/>
</dbReference>
<evidence type="ECO:0000256" key="1">
    <source>
        <dbReference type="ARBA" id="ARBA00022441"/>
    </source>
</evidence>
<dbReference type="PANTHER" id="PTHR45632">
    <property type="entry name" value="LD33804P"/>
    <property type="match status" value="1"/>
</dbReference>
<evidence type="ECO:0000256" key="3">
    <source>
        <dbReference type="SAM" id="MobiDB-lite"/>
    </source>
</evidence>
<keyword evidence="1" id="KW-0880">Kelch repeat</keyword>
<dbReference type="Gene3D" id="3.30.710.10">
    <property type="entry name" value="Potassium Channel Kv1.1, Chain A"/>
    <property type="match status" value="1"/>
</dbReference>
<evidence type="ECO:0000259" key="4">
    <source>
        <dbReference type="PROSITE" id="PS50097"/>
    </source>
</evidence>
<feature type="region of interest" description="Disordered" evidence="3">
    <location>
        <begin position="400"/>
        <end position="420"/>
    </location>
</feature>
<dbReference type="GeneTree" id="ENSGT00940000155273"/>
<dbReference type="Proteomes" id="UP000007303">
    <property type="component" value="Unassembled WGS sequence"/>
</dbReference>
<proteinExistence type="predicted"/>
<dbReference type="InterPro" id="IPR011705">
    <property type="entry name" value="BACK"/>
</dbReference>
<dbReference type="HOGENOM" id="CLU_004253_14_2_1"/>